<keyword evidence="3" id="KW-0813">Transport</keyword>
<evidence type="ECO:0000256" key="3">
    <source>
        <dbReference type="ARBA" id="ARBA00022448"/>
    </source>
</evidence>
<evidence type="ECO:0000256" key="9">
    <source>
        <dbReference type="ARBA" id="ARBA00023136"/>
    </source>
</evidence>
<comment type="subcellular location">
    <subcellularLocation>
        <location evidence="1">Membrane</location>
        <topology evidence="1">Multi-pass membrane protein</topology>
    </subcellularLocation>
    <subcellularLocation>
        <location evidence="2">Plastid</location>
        <location evidence="2">Chloroplast thylakoid membrane</location>
    </subcellularLocation>
</comment>
<evidence type="ECO:0000256" key="5">
    <source>
        <dbReference type="ARBA" id="ARBA00022692"/>
    </source>
</evidence>
<name>A0A699H7B8_TANCI</name>
<keyword evidence="9 12" id="KW-0472">Membrane</keyword>
<sequence length="119" mass="13331">MVVPMWDKLSKLSYQIMFKFINSMREGTEGDDIRSRIVERSSGSVALDLGRWDSETRTLFHNFYEGSPTPVTALLSIAPIIYISANISRLSIYGSYGATLQQIFFLCSIASMILGGWPP</sequence>
<dbReference type="AlphaFoldDB" id="A0A699H7B8"/>
<feature type="transmembrane region" description="Helical" evidence="12">
    <location>
        <begin position="69"/>
        <end position="87"/>
    </location>
</feature>
<protein>
    <submittedName>
        <fullName evidence="14">NADH dehydrogenase subunit 2, mitochondrial</fullName>
    </submittedName>
</protein>
<feature type="domain" description="NADH:quinone oxidoreductase/Mrp antiporter transmembrane" evidence="13">
    <location>
        <begin position="63"/>
        <end position="116"/>
    </location>
</feature>
<keyword evidence="4" id="KW-0934">Plastid</keyword>
<dbReference type="GO" id="GO:0009535">
    <property type="term" value="C:chloroplast thylakoid membrane"/>
    <property type="evidence" value="ECO:0007669"/>
    <property type="project" value="UniProtKB-SubCell"/>
</dbReference>
<evidence type="ECO:0000313" key="14">
    <source>
        <dbReference type="EMBL" id="GEX52059.1"/>
    </source>
</evidence>
<evidence type="ECO:0000256" key="11">
    <source>
        <dbReference type="ARBA" id="ARBA00048026"/>
    </source>
</evidence>
<keyword evidence="6" id="KW-1278">Translocase</keyword>
<evidence type="ECO:0000256" key="4">
    <source>
        <dbReference type="ARBA" id="ARBA00022640"/>
    </source>
</evidence>
<dbReference type="Pfam" id="PF00361">
    <property type="entry name" value="Proton_antipo_M"/>
    <property type="match status" value="1"/>
</dbReference>
<organism evidence="14">
    <name type="scientific">Tanacetum cinerariifolium</name>
    <name type="common">Dalmatian daisy</name>
    <name type="synonym">Chrysanthemum cinerariifolium</name>
    <dbReference type="NCBI Taxonomy" id="118510"/>
    <lineage>
        <taxon>Eukaryota</taxon>
        <taxon>Viridiplantae</taxon>
        <taxon>Streptophyta</taxon>
        <taxon>Embryophyta</taxon>
        <taxon>Tracheophyta</taxon>
        <taxon>Spermatophyta</taxon>
        <taxon>Magnoliopsida</taxon>
        <taxon>eudicotyledons</taxon>
        <taxon>Gunneridae</taxon>
        <taxon>Pentapetalae</taxon>
        <taxon>asterids</taxon>
        <taxon>campanulids</taxon>
        <taxon>Asterales</taxon>
        <taxon>Asteraceae</taxon>
        <taxon>Asteroideae</taxon>
        <taxon>Anthemideae</taxon>
        <taxon>Anthemidinae</taxon>
        <taxon>Tanacetum</taxon>
    </lineage>
</organism>
<evidence type="ECO:0000256" key="6">
    <source>
        <dbReference type="ARBA" id="ARBA00022967"/>
    </source>
</evidence>
<gene>
    <name evidence="14" type="ORF">Tci_324034</name>
</gene>
<comment type="catalytic activity">
    <reaction evidence="11">
        <text>a plastoquinone + NADH + (n+1) H(+)(in) = a plastoquinol + NAD(+) + n H(+)(out)</text>
        <dbReference type="Rhea" id="RHEA:42608"/>
        <dbReference type="Rhea" id="RHEA-COMP:9561"/>
        <dbReference type="Rhea" id="RHEA-COMP:9562"/>
        <dbReference type="ChEBI" id="CHEBI:15378"/>
        <dbReference type="ChEBI" id="CHEBI:17757"/>
        <dbReference type="ChEBI" id="CHEBI:57540"/>
        <dbReference type="ChEBI" id="CHEBI:57945"/>
        <dbReference type="ChEBI" id="CHEBI:62192"/>
    </reaction>
</comment>
<proteinExistence type="predicted"/>
<evidence type="ECO:0000256" key="1">
    <source>
        <dbReference type="ARBA" id="ARBA00004141"/>
    </source>
</evidence>
<comment type="caution">
    <text evidence="14">The sequence shown here is derived from an EMBL/GenBank/DDBJ whole genome shotgun (WGS) entry which is preliminary data.</text>
</comment>
<evidence type="ECO:0000256" key="12">
    <source>
        <dbReference type="SAM" id="Phobius"/>
    </source>
</evidence>
<feature type="transmembrane region" description="Helical" evidence="12">
    <location>
        <begin position="99"/>
        <end position="117"/>
    </location>
</feature>
<dbReference type="PANTHER" id="PTHR22773">
    <property type="entry name" value="NADH DEHYDROGENASE"/>
    <property type="match status" value="1"/>
</dbReference>
<evidence type="ECO:0000259" key="13">
    <source>
        <dbReference type="Pfam" id="PF00361"/>
    </source>
</evidence>
<dbReference type="InterPro" id="IPR001750">
    <property type="entry name" value="ND/Mrp_TM"/>
</dbReference>
<dbReference type="EMBL" id="BKCJ010113204">
    <property type="protein sequence ID" value="GEX52059.1"/>
    <property type="molecule type" value="Genomic_DNA"/>
</dbReference>
<keyword evidence="5 12" id="KW-0812">Transmembrane</keyword>
<reference evidence="14" key="1">
    <citation type="journal article" date="2019" name="Sci. Rep.">
        <title>Draft genome of Tanacetum cinerariifolium, the natural source of mosquito coil.</title>
        <authorList>
            <person name="Yamashiro T."/>
            <person name="Shiraishi A."/>
            <person name="Satake H."/>
            <person name="Nakayama K."/>
        </authorList>
    </citation>
    <scope>NUCLEOTIDE SEQUENCE</scope>
</reference>
<evidence type="ECO:0000256" key="7">
    <source>
        <dbReference type="ARBA" id="ARBA00022989"/>
    </source>
</evidence>
<keyword evidence="8" id="KW-0520">NAD</keyword>
<evidence type="ECO:0000256" key="2">
    <source>
        <dbReference type="ARBA" id="ARBA00004334"/>
    </source>
</evidence>
<accession>A0A699H7B8</accession>
<comment type="catalytic activity">
    <reaction evidence="10">
        <text>a plastoquinone + NADPH + (n+1) H(+)(in) = a plastoquinol + NADP(+) + n H(+)(out)</text>
        <dbReference type="Rhea" id="RHEA:42612"/>
        <dbReference type="Rhea" id="RHEA-COMP:9561"/>
        <dbReference type="Rhea" id="RHEA-COMP:9562"/>
        <dbReference type="ChEBI" id="CHEBI:15378"/>
        <dbReference type="ChEBI" id="CHEBI:17757"/>
        <dbReference type="ChEBI" id="CHEBI:57783"/>
        <dbReference type="ChEBI" id="CHEBI:58349"/>
        <dbReference type="ChEBI" id="CHEBI:62192"/>
    </reaction>
</comment>
<evidence type="ECO:0000256" key="8">
    <source>
        <dbReference type="ARBA" id="ARBA00023027"/>
    </source>
</evidence>
<evidence type="ECO:0000256" key="10">
    <source>
        <dbReference type="ARBA" id="ARBA00047726"/>
    </source>
</evidence>
<keyword evidence="7 12" id="KW-1133">Transmembrane helix</keyword>